<feature type="region of interest" description="Disordered" evidence="1">
    <location>
        <begin position="1"/>
        <end position="24"/>
    </location>
</feature>
<evidence type="ECO:0000313" key="3">
    <source>
        <dbReference type="Proteomes" id="UP000886842"/>
    </source>
</evidence>
<dbReference type="Proteomes" id="UP000886842">
    <property type="component" value="Unassembled WGS sequence"/>
</dbReference>
<comment type="caution">
    <text evidence="2">The sequence shown here is derived from an EMBL/GenBank/DDBJ whole genome shotgun (WGS) entry which is preliminary data.</text>
</comment>
<proteinExistence type="predicted"/>
<sequence length="50" mass="5872">MRTARWKKRPEVALTQRSLPNEEHHMSLTSQNLMDVYTAAAYFLLDHLEA</sequence>
<dbReference type="AlphaFoldDB" id="A0A9D1KL31"/>
<protein>
    <submittedName>
        <fullName evidence="2">Uncharacterized protein</fullName>
    </submittedName>
</protein>
<evidence type="ECO:0000313" key="2">
    <source>
        <dbReference type="EMBL" id="HIT74854.1"/>
    </source>
</evidence>
<gene>
    <name evidence="2" type="ORF">IAA98_04645</name>
</gene>
<reference evidence="2" key="1">
    <citation type="submission" date="2020-10" db="EMBL/GenBank/DDBJ databases">
        <authorList>
            <person name="Gilroy R."/>
        </authorList>
    </citation>
    <scope>NUCLEOTIDE SEQUENCE</scope>
    <source>
        <strain evidence="2">ChiGjej1B1-24693</strain>
    </source>
</reference>
<organism evidence="2 3">
    <name type="scientific">Candidatus Avipropionibacterium avicola</name>
    <dbReference type="NCBI Taxonomy" id="2840701"/>
    <lineage>
        <taxon>Bacteria</taxon>
        <taxon>Bacillati</taxon>
        <taxon>Actinomycetota</taxon>
        <taxon>Actinomycetes</taxon>
        <taxon>Propionibacteriales</taxon>
        <taxon>Propionibacteriaceae</taxon>
        <taxon>Propionibacteriaceae incertae sedis</taxon>
        <taxon>Candidatus Avipropionibacterium</taxon>
    </lineage>
</organism>
<accession>A0A9D1KL31</accession>
<dbReference type="EMBL" id="DVLP01000142">
    <property type="protein sequence ID" value="HIT74854.1"/>
    <property type="molecule type" value="Genomic_DNA"/>
</dbReference>
<name>A0A9D1KL31_9ACTN</name>
<evidence type="ECO:0000256" key="1">
    <source>
        <dbReference type="SAM" id="MobiDB-lite"/>
    </source>
</evidence>
<reference evidence="2" key="2">
    <citation type="journal article" date="2021" name="PeerJ">
        <title>Extensive microbial diversity within the chicken gut microbiome revealed by metagenomics and culture.</title>
        <authorList>
            <person name="Gilroy R."/>
            <person name="Ravi A."/>
            <person name="Getino M."/>
            <person name="Pursley I."/>
            <person name="Horton D.L."/>
            <person name="Alikhan N.F."/>
            <person name="Baker D."/>
            <person name="Gharbi K."/>
            <person name="Hall N."/>
            <person name="Watson M."/>
            <person name="Adriaenssens E.M."/>
            <person name="Foster-Nyarko E."/>
            <person name="Jarju S."/>
            <person name="Secka A."/>
            <person name="Antonio M."/>
            <person name="Oren A."/>
            <person name="Chaudhuri R.R."/>
            <person name="La Ragione R."/>
            <person name="Hildebrand F."/>
            <person name="Pallen M.J."/>
        </authorList>
    </citation>
    <scope>NUCLEOTIDE SEQUENCE</scope>
    <source>
        <strain evidence="2">ChiGjej1B1-24693</strain>
    </source>
</reference>